<organism evidence="2 3">
    <name type="scientific">Hyunsoonleella aquatilis</name>
    <dbReference type="NCBI Taxonomy" id="2762758"/>
    <lineage>
        <taxon>Bacteria</taxon>
        <taxon>Pseudomonadati</taxon>
        <taxon>Bacteroidota</taxon>
        <taxon>Flavobacteriia</taxon>
        <taxon>Flavobacteriales</taxon>
        <taxon>Flavobacteriaceae</taxon>
    </lineage>
</organism>
<feature type="transmembrane region" description="Helical" evidence="1">
    <location>
        <begin position="211"/>
        <end position="237"/>
    </location>
</feature>
<keyword evidence="3" id="KW-1185">Reference proteome</keyword>
<keyword evidence="1" id="KW-0812">Transmembrane</keyword>
<evidence type="ECO:0000256" key="1">
    <source>
        <dbReference type="SAM" id="Phobius"/>
    </source>
</evidence>
<evidence type="ECO:0000313" key="2">
    <source>
        <dbReference type="EMBL" id="MBC3757050.1"/>
    </source>
</evidence>
<protein>
    <submittedName>
        <fullName evidence="2">Flippase-like domain-containing protein</fullName>
    </submittedName>
</protein>
<dbReference type="Proteomes" id="UP000656244">
    <property type="component" value="Unassembled WGS sequence"/>
</dbReference>
<keyword evidence="1" id="KW-0472">Membrane</keyword>
<gene>
    <name evidence="2" type="ORF">H7U19_01445</name>
</gene>
<reference evidence="2" key="1">
    <citation type="submission" date="2020-08" db="EMBL/GenBank/DDBJ databases">
        <title>Hyunsoonleella sp. strain SJ7 genome sequencing and assembly.</title>
        <authorList>
            <person name="Kim I."/>
        </authorList>
    </citation>
    <scope>NUCLEOTIDE SEQUENCE</scope>
    <source>
        <strain evidence="2">SJ7</strain>
    </source>
</reference>
<name>A0A923HCS5_9FLAO</name>
<sequence>MHNSLPYKTKQFFFVLIKLSIVGGAIYFVYQKLTDNPDLNLSEFIVFARENKVLSSKNALILVLLSILNWCFEILKWKYLTSPVARLNFKQAMEQSLGALTASLFTPNRIGEYGAKAIYFEGSKRKSILMVNLLGNILQMGITVIFGIIGLSFFMNRYHLEIDFYRFGRLLIIFFLAIALVGFGIRKSEFSIKGFSFEKVKQFVLNYPKNGLSLGVLFSLFRYLIFSFQFFLLLHIFNTDLAYFEAMMVITSLYLLASLLPSIFIFDAVIKGGVAVYLFSFLGINPLIILSTVTIMWLLNFALPSVFGSYYVLNFNLPKSE</sequence>
<keyword evidence="1" id="KW-1133">Transmembrane helix</keyword>
<feature type="transmembrane region" description="Helical" evidence="1">
    <location>
        <begin position="167"/>
        <end position="185"/>
    </location>
</feature>
<feature type="transmembrane region" description="Helical" evidence="1">
    <location>
        <begin position="243"/>
        <end position="264"/>
    </location>
</feature>
<dbReference type="GO" id="GO:0005886">
    <property type="term" value="C:plasma membrane"/>
    <property type="evidence" value="ECO:0007669"/>
    <property type="project" value="UniProtKB-SubCell"/>
</dbReference>
<feature type="transmembrane region" description="Helical" evidence="1">
    <location>
        <begin position="133"/>
        <end position="155"/>
    </location>
</feature>
<evidence type="ECO:0000313" key="3">
    <source>
        <dbReference type="Proteomes" id="UP000656244"/>
    </source>
</evidence>
<accession>A0A923HCS5</accession>
<feature type="transmembrane region" description="Helical" evidence="1">
    <location>
        <begin position="59"/>
        <end position="77"/>
    </location>
</feature>
<feature type="transmembrane region" description="Helical" evidence="1">
    <location>
        <begin position="276"/>
        <end position="299"/>
    </location>
</feature>
<dbReference type="EMBL" id="JACNMF010000001">
    <property type="protein sequence ID" value="MBC3757050.1"/>
    <property type="molecule type" value="Genomic_DNA"/>
</dbReference>
<feature type="transmembrane region" description="Helical" evidence="1">
    <location>
        <begin position="12"/>
        <end position="30"/>
    </location>
</feature>
<dbReference type="AlphaFoldDB" id="A0A923HCS5"/>
<proteinExistence type="predicted"/>
<comment type="caution">
    <text evidence="2">The sequence shown here is derived from an EMBL/GenBank/DDBJ whole genome shotgun (WGS) entry which is preliminary data.</text>
</comment>